<dbReference type="EC" id="2.7.13.3" evidence="2"/>
<dbReference type="InterPro" id="IPR003594">
    <property type="entry name" value="HATPase_dom"/>
</dbReference>
<dbReference type="SMART" id="SM00260">
    <property type="entry name" value="CheW"/>
    <property type="match status" value="1"/>
</dbReference>
<feature type="region of interest" description="Disordered" evidence="9">
    <location>
        <begin position="103"/>
        <end position="168"/>
    </location>
</feature>
<dbReference type="Pfam" id="PF00072">
    <property type="entry name" value="Response_reg"/>
    <property type="match status" value="1"/>
</dbReference>
<keyword evidence="4" id="KW-0808">Transferase</keyword>
<dbReference type="PANTHER" id="PTHR43395:SF1">
    <property type="entry name" value="CHEMOTAXIS PROTEIN CHEA"/>
    <property type="match status" value="1"/>
</dbReference>
<proteinExistence type="predicted"/>
<dbReference type="InterPro" id="IPR005467">
    <property type="entry name" value="His_kinase_dom"/>
</dbReference>
<dbReference type="PROSITE" id="PS50109">
    <property type="entry name" value="HIS_KIN"/>
    <property type="match status" value="1"/>
</dbReference>
<evidence type="ECO:0000256" key="5">
    <source>
        <dbReference type="ARBA" id="ARBA00022777"/>
    </source>
</evidence>
<dbReference type="InterPro" id="IPR051315">
    <property type="entry name" value="Bact_Chemotaxis_CheA"/>
</dbReference>
<accession>A0AA41QGP3</accession>
<dbReference type="EMBL" id="JAKGSG010000054">
    <property type="protein sequence ID" value="MCF4123145.1"/>
    <property type="molecule type" value="Genomic_DNA"/>
</dbReference>
<feature type="modified residue" description="Phosphohistidine" evidence="7">
    <location>
        <position position="49"/>
    </location>
</feature>
<dbReference type="GO" id="GO:0000155">
    <property type="term" value="F:phosphorelay sensor kinase activity"/>
    <property type="evidence" value="ECO:0007669"/>
    <property type="project" value="InterPro"/>
</dbReference>
<evidence type="ECO:0000256" key="6">
    <source>
        <dbReference type="ARBA" id="ARBA00023012"/>
    </source>
</evidence>
<dbReference type="InterPro" id="IPR036890">
    <property type="entry name" value="HATPase_C_sf"/>
</dbReference>
<dbReference type="Gene3D" id="3.40.50.2300">
    <property type="match status" value="1"/>
</dbReference>
<dbReference type="AlphaFoldDB" id="A0AA41QGP3"/>
<feature type="domain" description="HPt" evidence="13">
    <location>
        <begin position="2"/>
        <end position="106"/>
    </location>
</feature>
<dbReference type="PROSITE" id="PS50894">
    <property type="entry name" value="HPT"/>
    <property type="match status" value="1"/>
</dbReference>
<dbReference type="InterPro" id="IPR001789">
    <property type="entry name" value="Sig_transdc_resp-reg_receiver"/>
</dbReference>
<dbReference type="InterPro" id="IPR002545">
    <property type="entry name" value="CheW-lke_dom"/>
</dbReference>
<dbReference type="PROSITE" id="PS50110">
    <property type="entry name" value="RESPONSE_REGULATORY"/>
    <property type="match status" value="1"/>
</dbReference>
<dbReference type="Proteomes" id="UP001165405">
    <property type="component" value="Unassembled WGS sequence"/>
</dbReference>
<dbReference type="SUPFAM" id="SSF52172">
    <property type="entry name" value="CheY-like"/>
    <property type="match status" value="1"/>
</dbReference>
<dbReference type="Gene3D" id="2.30.30.40">
    <property type="entry name" value="SH3 Domains"/>
    <property type="match status" value="1"/>
</dbReference>
<keyword evidence="3 8" id="KW-0597">Phosphoprotein</keyword>
<name>A0AA41QGP3_9MICO</name>
<dbReference type="Pfam" id="PF01584">
    <property type="entry name" value="CheW"/>
    <property type="match status" value="1"/>
</dbReference>
<dbReference type="SUPFAM" id="SSF55874">
    <property type="entry name" value="ATPase domain of HSP90 chaperone/DNA topoisomerase II/histidine kinase"/>
    <property type="match status" value="1"/>
</dbReference>
<dbReference type="InterPro" id="IPR011006">
    <property type="entry name" value="CheY-like_superfamily"/>
</dbReference>
<evidence type="ECO:0000256" key="9">
    <source>
        <dbReference type="SAM" id="MobiDB-lite"/>
    </source>
</evidence>
<evidence type="ECO:0000313" key="14">
    <source>
        <dbReference type="EMBL" id="MCF4123145.1"/>
    </source>
</evidence>
<evidence type="ECO:0000256" key="2">
    <source>
        <dbReference type="ARBA" id="ARBA00012438"/>
    </source>
</evidence>
<comment type="catalytic activity">
    <reaction evidence="1">
        <text>ATP + protein L-histidine = ADP + protein N-phospho-L-histidine.</text>
        <dbReference type="EC" id="2.7.13.3"/>
    </reaction>
</comment>
<dbReference type="InterPro" id="IPR036641">
    <property type="entry name" value="HPT_dom_sf"/>
</dbReference>
<feature type="modified residue" description="4-aspartylphosphate" evidence="8">
    <location>
        <position position="616"/>
    </location>
</feature>
<dbReference type="Gene3D" id="3.30.565.10">
    <property type="entry name" value="Histidine kinase-like ATPase, C-terminal domain"/>
    <property type="match status" value="1"/>
</dbReference>
<dbReference type="SMART" id="SM00073">
    <property type="entry name" value="HPT"/>
    <property type="match status" value="1"/>
</dbReference>
<feature type="domain" description="Histidine kinase" evidence="10">
    <location>
        <begin position="211"/>
        <end position="413"/>
    </location>
</feature>
<gene>
    <name evidence="14" type="ORF">L1785_19415</name>
</gene>
<dbReference type="RefSeq" id="WP_236090955.1">
    <property type="nucleotide sequence ID" value="NZ_JAKGSG010000054.1"/>
</dbReference>
<dbReference type="FunFam" id="3.30.565.10:FF:000016">
    <property type="entry name" value="Chemotaxis protein CheA, putative"/>
    <property type="match status" value="1"/>
</dbReference>
<evidence type="ECO:0000259" key="10">
    <source>
        <dbReference type="PROSITE" id="PS50109"/>
    </source>
</evidence>
<evidence type="ECO:0000259" key="12">
    <source>
        <dbReference type="PROSITE" id="PS50851"/>
    </source>
</evidence>
<dbReference type="Pfam" id="PF02518">
    <property type="entry name" value="HATPase_c"/>
    <property type="match status" value="1"/>
</dbReference>
<keyword evidence="6" id="KW-0902">Two-component regulatory system</keyword>
<evidence type="ECO:0000256" key="1">
    <source>
        <dbReference type="ARBA" id="ARBA00000085"/>
    </source>
</evidence>
<dbReference type="InterPro" id="IPR004105">
    <property type="entry name" value="CheA-like_dim"/>
</dbReference>
<feature type="domain" description="Response regulatory" evidence="11">
    <location>
        <begin position="567"/>
        <end position="683"/>
    </location>
</feature>
<dbReference type="SUPFAM" id="SSF50341">
    <property type="entry name" value="CheW-like"/>
    <property type="match status" value="1"/>
</dbReference>
<keyword evidence="5" id="KW-0418">Kinase</keyword>
<dbReference type="Pfam" id="PF01627">
    <property type="entry name" value="Hpt"/>
    <property type="match status" value="1"/>
</dbReference>
<dbReference type="PANTHER" id="PTHR43395">
    <property type="entry name" value="SENSOR HISTIDINE KINASE CHEA"/>
    <property type="match status" value="1"/>
</dbReference>
<evidence type="ECO:0000259" key="11">
    <source>
        <dbReference type="PROSITE" id="PS50110"/>
    </source>
</evidence>
<dbReference type="CDD" id="cd00088">
    <property type="entry name" value="HPT"/>
    <property type="match status" value="1"/>
</dbReference>
<dbReference type="SUPFAM" id="SSF47226">
    <property type="entry name" value="Histidine-containing phosphotransfer domain, HPT domain"/>
    <property type="match status" value="1"/>
</dbReference>
<feature type="compositionally biased region" description="Pro residues" evidence="9">
    <location>
        <begin position="137"/>
        <end position="146"/>
    </location>
</feature>
<dbReference type="Gene3D" id="1.20.120.160">
    <property type="entry name" value="HPT domain"/>
    <property type="match status" value="1"/>
</dbReference>
<protein>
    <recommendedName>
        <fullName evidence="2">histidine kinase</fullName>
        <ecNumber evidence="2">2.7.13.3</ecNumber>
    </recommendedName>
</protein>
<dbReference type="InterPro" id="IPR004358">
    <property type="entry name" value="Sig_transdc_His_kin-like_C"/>
</dbReference>
<dbReference type="GO" id="GO:0005737">
    <property type="term" value="C:cytoplasm"/>
    <property type="evidence" value="ECO:0007669"/>
    <property type="project" value="InterPro"/>
</dbReference>
<dbReference type="PRINTS" id="PR00344">
    <property type="entry name" value="BCTRLSENSOR"/>
</dbReference>
<dbReference type="PROSITE" id="PS50851">
    <property type="entry name" value="CHEW"/>
    <property type="match status" value="1"/>
</dbReference>
<dbReference type="GO" id="GO:0006935">
    <property type="term" value="P:chemotaxis"/>
    <property type="evidence" value="ECO:0007669"/>
    <property type="project" value="InterPro"/>
</dbReference>
<organism evidence="14 15">
    <name type="scientific">Antribacter soli</name>
    <dbReference type="NCBI Taxonomy" id="2910976"/>
    <lineage>
        <taxon>Bacteria</taxon>
        <taxon>Bacillati</taxon>
        <taxon>Actinomycetota</taxon>
        <taxon>Actinomycetes</taxon>
        <taxon>Micrococcales</taxon>
        <taxon>Promicromonosporaceae</taxon>
        <taxon>Antribacter</taxon>
    </lineage>
</organism>
<evidence type="ECO:0000313" key="15">
    <source>
        <dbReference type="Proteomes" id="UP001165405"/>
    </source>
</evidence>
<feature type="domain" description="CheW-like" evidence="12">
    <location>
        <begin position="415"/>
        <end position="547"/>
    </location>
</feature>
<keyword evidence="15" id="KW-1185">Reference proteome</keyword>
<sequence>MSGMSPERVRRLFAQEAEVRLAELGRLLLRLEQNVDDETLVGSVFRELHTLKGSAAVAGLDEVSRMAHHLEEVVEEVRAGRRPITAEVIDMLLRGTDQLGAAVSGTQVDGPEVDSTHAEPATTNGLQKPRPSEARPPARPTTPPPVDRASVPAGARSDPPEGPAGGGGFIMVPVERLEELTRLVGETASAQLRVGRMLNDRFHVDPATCAEFNELSRSLNDLREHAMRAQMVPVSTITDQLHRAVRDLSRAQGKDVRWEAEGIDTEMDRGVLHRLSDSVMHLVRNAIDHGIESPAERERAGKQPRATLRLHAMQLGAEVIIAVSDDGRGIDTESVEREANRLGIDIEGLTQEERLGLSFRAGLSTAQFVTDVSGRGVGLDVVRTSVEAAQGRVEVRSEPGVGTEFRIIVPITVAVLRCLLVEAAGQRFALPFHRVLLSQAHEPSTVTHAEGRPVVWVDGHPVPVRPLGETLGLAGGGKPEGPVVVLAGASRRHAFGVDRLVGQRDVVIKALSPLLPRLPLVAGAGVEPDGSILVVLDPPGLIERAGQTGRTSGPKAPAVGPGAARRSVLVVDDALVVRELQRGILERAGFDVRVATDGQHALTKLAQERSDLVVTDIEMPTMDGFALTEAIRAHPSLANTPVLIVSSRASDSDRQRGMDAGADGYITKSAFDETSLVTAVNRLLGVTA</sequence>
<comment type="caution">
    <text evidence="14">The sequence shown here is derived from an EMBL/GenBank/DDBJ whole genome shotgun (WGS) entry which is preliminary data.</text>
</comment>
<dbReference type="InterPro" id="IPR036061">
    <property type="entry name" value="CheW-like_dom_sf"/>
</dbReference>
<dbReference type="SMART" id="SM00387">
    <property type="entry name" value="HATPase_c"/>
    <property type="match status" value="1"/>
</dbReference>
<dbReference type="SMART" id="SM00448">
    <property type="entry name" value="REC"/>
    <property type="match status" value="1"/>
</dbReference>
<dbReference type="SMART" id="SM01231">
    <property type="entry name" value="H-kinase_dim"/>
    <property type="match status" value="1"/>
</dbReference>
<evidence type="ECO:0000256" key="3">
    <source>
        <dbReference type="ARBA" id="ARBA00022553"/>
    </source>
</evidence>
<evidence type="ECO:0000259" key="13">
    <source>
        <dbReference type="PROSITE" id="PS50894"/>
    </source>
</evidence>
<evidence type="ECO:0000256" key="4">
    <source>
        <dbReference type="ARBA" id="ARBA00022679"/>
    </source>
</evidence>
<reference evidence="14" key="1">
    <citation type="submission" date="2022-01" db="EMBL/GenBank/DDBJ databases">
        <title>Antribacter sp. nov., isolated from Guizhou of China.</title>
        <authorList>
            <person name="Chengliang C."/>
            <person name="Ya Z."/>
        </authorList>
    </citation>
    <scope>NUCLEOTIDE SEQUENCE</scope>
    <source>
        <strain evidence="14">KLBMP 9083</strain>
    </source>
</reference>
<dbReference type="InterPro" id="IPR008207">
    <property type="entry name" value="Sig_transdc_His_kin_Hpt_dom"/>
</dbReference>
<evidence type="ECO:0000256" key="8">
    <source>
        <dbReference type="PROSITE-ProRule" id="PRU00169"/>
    </source>
</evidence>
<evidence type="ECO:0000256" key="7">
    <source>
        <dbReference type="PROSITE-ProRule" id="PRU00110"/>
    </source>
</evidence>